<organism evidence="1 2">
    <name type="scientific">Thioclava indica</name>
    <dbReference type="NCBI Taxonomy" id="1353528"/>
    <lineage>
        <taxon>Bacteria</taxon>
        <taxon>Pseudomonadati</taxon>
        <taxon>Pseudomonadota</taxon>
        <taxon>Alphaproteobacteria</taxon>
        <taxon>Rhodobacterales</taxon>
        <taxon>Paracoccaceae</taxon>
        <taxon>Thioclava</taxon>
    </lineage>
</organism>
<evidence type="ECO:0000313" key="2">
    <source>
        <dbReference type="Proteomes" id="UP000027471"/>
    </source>
</evidence>
<comment type="caution">
    <text evidence="1">The sequence shown here is derived from an EMBL/GenBank/DDBJ whole genome shotgun (WGS) entry which is preliminary data.</text>
</comment>
<gene>
    <name evidence="1" type="ORF">DT23_14675</name>
</gene>
<sequence length="66" mass="7040">MRVQTDLSQVFGVQAPVNTASNALFSAKQAGSDAKTPTPADITLEFSPIRAHLTLARIFCGFSNTE</sequence>
<dbReference type="AlphaFoldDB" id="A0A074JWS2"/>
<protein>
    <submittedName>
        <fullName evidence="1">Uncharacterized protein</fullName>
    </submittedName>
</protein>
<dbReference type="STRING" id="1353528.DT23_14675"/>
<reference evidence="1 2" key="1">
    <citation type="journal article" date="2015" name="Antonie Van Leeuwenhoek">
        <title>Thioclava indica sp. nov., isolated from surface seawater of the Indian Ocean.</title>
        <authorList>
            <person name="Liu Y."/>
            <person name="Lai Q."/>
            <person name="Du J."/>
            <person name="Xu H."/>
            <person name="Jiang L."/>
            <person name="Shao Z."/>
        </authorList>
    </citation>
    <scope>NUCLEOTIDE SEQUENCE [LARGE SCALE GENOMIC DNA]</scope>
    <source>
        <strain evidence="1 2">DT23-4</strain>
    </source>
</reference>
<name>A0A074JWS2_9RHOB</name>
<proteinExistence type="predicted"/>
<accession>A0A074JWS2</accession>
<evidence type="ECO:0000313" key="1">
    <source>
        <dbReference type="EMBL" id="KEO60043.1"/>
    </source>
</evidence>
<keyword evidence="2" id="KW-1185">Reference proteome</keyword>
<dbReference type="EMBL" id="AUNB01000024">
    <property type="protein sequence ID" value="KEO60043.1"/>
    <property type="molecule type" value="Genomic_DNA"/>
</dbReference>
<dbReference type="Proteomes" id="UP000027471">
    <property type="component" value="Unassembled WGS sequence"/>
</dbReference>